<sequence>MRSICDKSSLVTVNDAVISSLLLFATGFRSSFSNGLRGLPYEILDVDFEKPRFVTLSNWDDYRYSSTQILIGNARKVTVVRFKHVNSDEEMLETNEVIPHAPKLMKRKWSSDEDSMDIENNGNASARKPEDTILGKYFMPLALCSFIMPVFYRKIPFWVNISCHGTRQYRARSNLP</sequence>
<dbReference type="OrthoDB" id="998116at2759"/>
<dbReference type="Proteomes" id="UP000634136">
    <property type="component" value="Unassembled WGS sequence"/>
</dbReference>
<proteinExistence type="predicted"/>
<evidence type="ECO:0000313" key="1">
    <source>
        <dbReference type="EMBL" id="KAF7812129.1"/>
    </source>
</evidence>
<dbReference type="EMBL" id="JAAIUW010000010">
    <property type="protein sequence ID" value="KAF7812129.1"/>
    <property type="molecule type" value="Genomic_DNA"/>
</dbReference>
<comment type="caution">
    <text evidence="1">The sequence shown here is derived from an EMBL/GenBank/DDBJ whole genome shotgun (WGS) entry which is preliminary data.</text>
</comment>
<name>A0A834T8Y3_9FABA</name>
<organism evidence="1 2">
    <name type="scientific">Senna tora</name>
    <dbReference type="NCBI Taxonomy" id="362788"/>
    <lineage>
        <taxon>Eukaryota</taxon>
        <taxon>Viridiplantae</taxon>
        <taxon>Streptophyta</taxon>
        <taxon>Embryophyta</taxon>
        <taxon>Tracheophyta</taxon>
        <taxon>Spermatophyta</taxon>
        <taxon>Magnoliopsida</taxon>
        <taxon>eudicotyledons</taxon>
        <taxon>Gunneridae</taxon>
        <taxon>Pentapetalae</taxon>
        <taxon>rosids</taxon>
        <taxon>fabids</taxon>
        <taxon>Fabales</taxon>
        <taxon>Fabaceae</taxon>
        <taxon>Caesalpinioideae</taxon>
        <taxon>Cassia clade</taxon>
        <taxon>Senna</taxon>
    </lineage>
</organism>
<evidence type="ECO:0000313" key="2">
    <source>
        <dbReference type="Proteomes" id="UP000634136"/>
    </source>
</evidence>
<accession>A0A834T8Y3</accession>
<keyword evidence="2" id="KW-1185">Reference proteome</keyword>
<gene>
    <name evidence="1" type="ORF">G2W53_033105</name>
</gene>
<reference evidence="1" key="1">
    <citation type="submission" date="2020-09" db="EMBL/GenBank/DDBJ databases">
        <title>Genome-Enabled Discovery of Anthraquinone Biosynthesis in Senna tora.</title>
        <authorList>
            <person name="Kang S.-H."/>
            <person name="Pandey R.P."/>
            <person name="Lee C.-M."/>
            <person name="Sim J.-S."/>
            <person name="Jeong J.-T."/>
            <person name="Choi B.-S."/>
            <person name="Jung M."/>
            <person name="Ginzburg D."/>
            <person name="Zhao K."/>
            <person name="Won S.Y."/>
            <person name="Oh T.-J."/>
            <person name="Yu Y."/>
            <person name="Kim N.-H."/>
            <person name="Lee O.R."/>
            <person name="Lee T.-H."/>
            <person name="Bashyal P."/>
            <person name="Kim T.-S."/>
            <person name="Lee W.-H."/>
            <person name="Kawkins C."/>
            <person name="Kim C.-K."/>
            <person name="Kim J.S."/>
            <person name="Ahn B.O."/>
            <person name="Rhee S.Y."/>
            <person name="Sohng J.K."/>
        </authorList>
    </citation>
    <scope>NUCLEOTIDE SEQUENCE</scope>
    <source>
        <tissue evidence="1">Leaf</tissue>
    </source>
</reference>
<dbReference type="AlphaFoldDB" id="A0A834T8Y3"/>
<protein>
    <submittedName>
        <fullName evidence="1">DUF21 domain-containing protein</fullName>
    </submittedName>
</protein>